<dbReference type="HOGENOM" id="CLU_052317_0_0_9"/>
<dbReference type="Proteomes" id="UP000031449">
    <property type="component" value="Chromosome"/>
</dbReference>
<gene>
    <name evidence="3" type="ORF">JMA_17460</name>
</gene>
<dbReference type="InterPro" id="IPR007863">
    <property type="entry name" value="Peptidase_M16_C"/>
</dbReference>
<dbReference type="Pfam" id="PF00675">
    <property type="entry name" value="Peptidase_M16"/>
    <property type="match status" value="1"/>
</dbReference>
<keyword evidence="3" id="KW-0378">Hydrolase</keyword>
<proteinExistence type="predicted"/>
<reference evidence="3 4" key="1">
    <citation type="submission" date="2014-08" db="EMBL/GenBank/DDBJ databases">
        <title>Complete genome of a marine bacteria Jeotgalibacillus malaysiensis.</title>
        <authorList>
            <person name="Yaakop A.S."/>
            <person name="Chan K.-G."/>
            <person name="Goh K.M."/>
        </authorList>
    </citation>
    <scope>NUCLEOTIDE SEQUENCE [LARGE SCALE GENOMIC DNA]</scope>
    <source>
        <strain evidence="3 4">D5</strain>
    </source>
</reference>
<dbReference type="InterPro" id="IPR011765">
    <property type="entry name" value="Pept_M16_N"/>
</dbReference>
<evidence type="ECO:0000313" key="3">
    <source>
        <dbReference type="EMBL" id="AJD91063.1"/>
    </source>
</evidence>
<keyword evidence="3" id="KW-0645">Protease</keyword>
<dbReference type="MEROPS" id="M16.A20"/>
<dbReference type="OrthoDB" id="9811314at2"/>
<dbReference type="NCBIfam" id="NF047421">
    <property type="entry name" value="YfmH_fam"/>
    <property type="match status" value="1"/>
</dbReference>
<keyword evidence="4" id="KW-1185">Reference proteome</keyword>
<dbReference type="KEGG" id="jeo:JMA_17460"/>
<name>A0A0B5ARB5_9BACL</name>
<sequence length="431" mass="49496">MHKKEFTQLNEALYMETMENGLQVCILPKKDFNKTFATFTTKYGSIDNQFVPLGEENLVQVPDGVAHFLEHKMFEKEEGDVFQKFSMNGASANAFTSFTRTAYLFSSTSHFEKNLDVLIDFVQSPYFTEETVEKEKGIIGQEITMYDDNADWRLYFGAIENMFKHHPVKVDIAGTVKSISSITKDHLYQCYHTFYHPSNMMLFIVGSVDPEDVMKYVRGNQQQKHFDPKEEIDRKFVDEPEEVNRAHHELHMDVQVAKCMVGIKSNEKDISGERLMKKELSVNTALDVLFGKTSKHYTALYEEGLIDDHFSYDFTQENNFGFALIGSNSSNPEKLSARIKQILLEEVKAPSISEEQLQSVKKKNIGGFLRSLNSPEFIANQFTRYAFNDMDLFEAVPVLETLTLEDVNEAFSELVSEDRMTSFYILPKVNG</sequence>
<dbReference type="GO" id="GO:0046872">
    <property type="term" value="F:metal ion binding"/>
    <property type="evidence" value="ECO:0007669"/>
    <property type="project" value="InterPro"/>
</dbReference>
<protein>
    <submittedName>
        <fullName evidence="3">Zinc protease</fullName>
    </submittedName>
</protein>
<dbReference type="STRING" id="1508404.JMA_17460"/>
<dbReference type="GO" id="GO:0008233">
    <property type="term" value="F:peptidase activity"/>
    <property type="evidence" value="ECO:0007669"/>
    <property type="project" value="UniProtKB-KW"/>
</dbReference>
<dbReference type="AlphaFoldDB" id="A0A0B5ARB5"/>
<dbReference type="PANTHER" id="PTHR11851">
    <property type="entry name" value="METALLOPROTEASE"/>
    <property type="match status" value="1"/>
</dbReference>
<dbReference type="EMBL" id="CP009416">
    <property type="protein sequence ID" value="AJD91063.1"/>
    <property type="molecule type" value="Genomic_DNA"/>
</dbReference>
<dbReference type="SUPFAM" id="SSF63411">
    <property type="entry name" value="LuxS/MPP-like metallohydrolase"/>
    <property type="match status" value="2"/>
</dbReference>
<dbReference type="InterPro" id="IPR050361">
    <property type="entry name" value="MPP/UQCRC_Complex"/>
</dbReference>
<accession>A0A0B5ARB5</accession>
<feature type="domain" description="Peptidase M16 C-terminal" evidence="2">
    <location>
        <begin position="181"/>
        <end position="363"/>
    </location>
</feature>
<evidence type="ECO:0000313" key="4">
    <source>
        <dbReference type="Proteomes" id="UP000031449"/>
    </source>
</evidence>
<evidence type="ECO:0000259" key="1">
    <source>
        <dbReference type="Pfam" id="PF00675"/>
    </source>
</evidence>
<dbReference type="Pfam" id="PF05193">
    <property type="entry name" value="Peptidase_M16_C"/>
    <property type="match status" value="1"/>
</dbReference>
<dbReference type="BioCyc" id="JESP1508404:G14D9-11001-MONOMER"/>
<feature type="domain" description="Peptidase M16 N-terminal" evidence="1">
    <location>
        <begin position="63"/>
        <end position="175"/>
    </location>
</feature>
<dbReference type="Gene3D" id="3.30.830.10">
    <property type="entry name" value="Metalloenzyme, LuxS/M16 peptidase-like"/>
    <property type="match status" value="2"/>
</dbReference>
<organism evidence="3 4">
    <name type="scientific">Jeotgalibacillus malaysiensis</name>
    <dbReference type="NCBI Taxonomy" id="1508404"/>
    <lineage>
        <taxon>Bacteria</taxon>
        <taxon>Bacillati</taxon>
        <taxon>Bacillota</taxon>
        <taxon>Bacilli</taxon>
        <taxon>Bacillales</taxon>
        <taxon>Caryophanaceae</taxon>
        <taxon>Jeotgalibacillus</taxon>
    </lineage>
</organism>
<dbReference type="PANTHER" id="PTHR11851:SF134">
    <property type="entry name" value="ZINC-DEPENDENT PROTEASE"/>
    <property type="match status" value="1"/>
</dbReference>
<dbReference type="GO" id="GO:0006508">
    <property type="term" value="P:proteolysis"/>
    <property type="evidence" value="ECO:0007669"/>
    <property type="project" value="UniProtKB-KW"/>
</dbReference>
<dbReference type="InterPro" id="IPR011249">
    <property type="entry name" value="Metalloenz_LuxS/M16"/>
</dbReference>
<evidence type="ECO:0000259" key="2">
    <source>
        <dbReference type="Pfam" id="PF05193"/>
    </source>
</evidence>